<dbReference type="InterPro" id="IPR011333">
    <property type="entry name" value="SKP1/BTB/POZ_sf"/>
</dbReference>
<dbReference type="OrthoDB" id="3217871at2759"/>
<keyword evidence="2" id="KW-1185">Reference proteome</keyword>
<dbReference type="Gene3D" id="3.30.710.10">
    <property type="entry name" value="Potassium Channel Kv1.1, Chain A"/>
    <property type="match status" value="1"/>
</dbReference>
<protein>
    <recommendedName>
        <fullName evidence="3">BTB domain-containing protein</fullName>
    </recommendedName>
</protein>
<dbReference type="EMBL" id="CACVBS010000052">
    <property type="protein sequence ID" value="CAA7266008.1"/>
    <property type="molecule type" value="Genomic_DNA"/>
</dbReference>
<proteinExistence type="predicted"/>
<evidence type="ECO:0000313" key="1">
    <source>
        <dbReference type="EMBL" id="CAA7266008.1"/>
    </source>
</evidence>
<organism evidence="1 2">
    <name type="scientific">Cyclocybe aegerita</name>
    <name type="common">Black poplar mushroom</name>
    <name type="synonym">Agrocybe aegerita</name>
    <dbReference type="NCBI Taxonomy" id="1973307"/>
    <lineage>
        <taxon>Eukaryota</taxon>
        <taxon>Fungi</taxon>
        <taxon>Dikarya</taxon>
        <taxon>Basidiomycota</taxon>
        <taxon>Agaricomycotina</taxon>
        <taxon>Agaricomycetes</taxon>
        <taxon>Agaricomycetidae</taxon>
        <taxon>Agaricales</taxon>
        <taxon>Agaricineae</taxon>
        <taxon>Bolbitiaceae</taxon>
        <taxon>Cyclocybe</taxon>
    </lineage>
</organism>
<dbReference type="AlphaFoldDB" id="A0A8S0W7L7"/>
<evidence type="ECO:0008006" key="3">
    <source>
        <dbReference type="Google" id="ProtNLM"/>
    </source>
</evidence>
<evidence type="ECO:0000313" key="2">
    <source>
        <dbReference type="Proteomes" id="UP000467700"/>
    </source>
</evidence>
<sequence length="334" mass="38533">MRRSSCHLRGLYQPARPPLREVLVRRRQHRISGREHAVQSPPSFLSSQSPIFRDMFSIPQPPAADDTMVEGCIVVHLQDTMKDIQNLLELLYDTWSVHKFHKPLHVSMLRTMLRMSRKYGFKHLRQEAINRLRMEFPSTLREFGESLGEYRFIDGEVDEIEFSVMLLAREQGIKSILPAIYVYVCVNRHSEDLEKYFVENRHILPVDLPISLLLGRDRITRAVATTTFRWLNKGTVPCKECTIPAVCAATARMISMQLLEMPTANLVQRAVFPWDRQRLEGAPLCAKCVATAKEVFENGRKVVWERIPDYFGLNDPALAGDWDEDEGEAEPEKL</sequence>
<accession>A0A8S0W7L7</accession>
<reference evidence="1 2" key="1">
    <citation type="submission" date="2020-01" db="EMBL/GenBank/DDBJ databases">
        <authorList>
            <person name="Gupta K D."/>
        </authorList>
    </citation>
    <scope>NUCLEOTIDE SEQUENCE [LARGE SCALE GENOMIC DNA]</scope>
</reference>
<comment type="caution">
    <text evidence="1">The sequence shown here is derived from an EMBL/GenBank/DDBJ whole genome shotgun (WGS) entry which is preliminary data.</text>
</comment>
<gene>
    <name evidence="1" type="ORF">AAE3_LOCUS8353</name>
</gene>
<name>A0A8S0W7L7_CYCAE</name>
<dbReference type="Proteomes" id="UP000467700">
    <property type="component" value="Unassembled WGS sequence"/>
</dbReference>